<proteinExistence type="predicted"/>
<evidence type="ECO:0000313" key="2">
    <source>
        <dbReference type="Proteomes" id="UP000886998"/>
    </source>
</evidence>
<dbReference type="Proteomes" id="UP000886998">
    <property type="component" value="Unassembled WGS sequence"/>
</dbReference>
<comment type="caution">
    <text evidence="1">The sequence shown here is derived from an EMBL/GenBank/DDBJ whole genome shotgun (WGS) entry which is preliminary data.</text>
</comment>
<dbReference type="EMBL" id="BMAV01014892">
    <property type="protein sequence ID" value="GFY63688.1"/>
    <property type="molecule type" value="Genomic_DNA"/>
</dbReference>
<evidence type="ECO:0000313" key="1">
    <source>
        <dbReference type="EMBL" id="GFY63688.1"/>
    </source>
</evidence>
<keyword evidence="2" id="KW-1185">Reference proteome</keyword>
<gene>
    <name evidence="1" type="ORF">TNIN_347491</name>
</gene>
<dbReference type="AlphaFoldDB" id="A0A8X6Y3S9"/>
<organism evidence="1 2">
    <name type="scientific">Trichonephila inaurata madagascariensis</name>
    <dbReference type="NCBI Taxonomy" id="2747483"/>
    <lineage>
        <taxon>Eukaryota</taxon>
        <taxon>Metazoa</taxon>
        <taxon>Ecdysozoa</taxon>
        <taxon>Arthropoda</taxon>
        <taxon>Chelicerata</taxon>
        <taxon>Arachnida</taxon>
        <taxon>Araneae</taxon>
        <taxon>Araneomorphae</taxon>
        <taxon>Entelegynae</taxon>
        <taxon>Araneoidea</taxon>
        <taxon>Nephilidae</taxon>
        <taxon>Trichonephila</taxon>
        <taxon>Trichonephila inaurata</taxon>
    </lineage>
</organism>
<accession>A0A8X6Y3S9</accession>
<reference evidence="1" key="1">
    <citation type="submission" date="2020-08" db="EMBL/GenBank/DDBJ databases">
        <title>Multicomponent nature underlies the extraordinary mechanical properties of spider dragline silk.</title>
        <authorList>
            <person name="Kono N."/>
            <person name="Nakamura H."/>
            <person name="Mori M."/>
            <person name="Yoshida Y."/>
            <person name="Ohtoshi R."/>
            <person name="Malay A.D."/>
            <person name="Moran D.A.P."/>
            <person name="Tomita M."/>
            <person name="Numata K."/>
            <person name="Arakawa K."/>
        </authorList>
    </citation>
    <scope>NUCLEOTIDE SEQUENCE</scope>
</reference>
<name>A0A8X6Y3S9_9ARAC</name>
<protein>
    <submittedName>
        <fullName evidence="1">Uncharacterized protein</fullName>
    </submittedName>
</protein>
<sequence>MEGLAGPGQSNLVSTSQLRYHGFAKIMLLLEVNQKWKLRQRNLYDVYQLRCRPRHWSIVQNYEVRRQ</sequence>